<reference evidence="3" key="1">
    <citation type="journal article" date="2019" name="Int. J. Syst. Evol. Microbiol.">
        <title>The Global Catalogue of Microorganisms (GCM) 10K type strain sequencing project: providing services to taxonomists for standard genome sequencing and annotation.</title>
        <authorList>
            <consortium name="The Broad Institute Genomics Platform"/>
            <consortium name="The Broad Institute Genome Sequencing Center for Infectious Disease"/>
            <person name="Wu L."/>
            <person name="Ma J."/>
        </authorList>
    </citation>
    <scope>NUCLEOTIDE SEQUENCE [LARGE SCALE GENOMIC DNA]</scope>
    <source>
        <strain evidence="3">JCM 17459</strain>
    </source>
</reference>
<sequence>MSADDARVHAYLDDVARMLGSIDPADRAEILAGLREHIDAAVTGQPRPADDEAVEQVLAELGPPDRVAAAALSDLGPSPRQAPAAIGTAPRPALTQPWVPVTVGLLTVLSAGLYLVVLAASVALALTQQPEVVPPAVAAQYGTAAYGAGSFHGPAPADFVQAEVTQNPMLPASYDIVWSMLGPLGLVGLPWLVSTILLASSPLWTTRQKWAGALLMPSLAVACGAVTWLGAAVPASPARAVLVVAAGLAVTAAAVWLMARLWRDGAQRARTWGLVESGPEPARAPWRV</sequence>
<keyword evidence="1" id="KW-0812">Transmembrane</keyword>
<name>A0ABP8EP77_9MICO</name>
<protein>
    <recommendedName>
        <fullName evidence="4">DUF1700 domain-containing protein</fullName>
    </recommendedName>
</protein>
<dbReference type="Proteomes" id="UP001499841">
    <property type="component" value="Unassembled WGS sequence"/>
</dbReference>
<keyword evidence="1" id="KW-0472">Membrane</keyword>
<evidence type="ECO:0000256" key="1">
    <source>
        <dbReference type="SAM" id="Phobius"/>
    </source>
</evidence>
<dbReference type="RefSeq" id="WP_345036489.1">
    <property type="nucleotide sequence ID" value="NZ_BAABBA010000001.1"/>
</dbReference>
<dbReference type="EMBL" id="BAABBA010000001">
    <property type="protein sequence ID" value="GAA4285777.1"/>
    <property type="molecule type" value="Genomic_DNA"/>
</dbReference>
<proteinExistence type="predicted"/>
<evidence type="ECO:0000313" key="3">
    <source>
        <dbReference type="Proteomes" id="UP001499841"/>
    </source>
</evidence>
<feature type="transmembrane region" description="Helical" evidence="1">
    <location>
        <begin position="210"/>
        <end position="231"/>
    </location>
</feature>
<keyword evidence="3" id="KW-1185">Reference proteome</keyword>
<gene>
    <name evidence="2" type="ORF">GCM10022262_01360</name>
</gene>
<feature type="transmembrane region" description="Helical" evidence="1">
    <location>
        <begin position="237"/>
        <end position="259"/>
    </location>
</feature>
<evidence type="ECO:0008006" key="4">
    <source>
        <dbReference type="Google" id="ProtNLM"/>
    </source>
</evidence>
<dbReference type="Pfam" id="PF22564">
    <property type="entry name" value="HAAS"/>
    <property type="match status" value="1"/>
</dbReference>
<feature type="transmembrane region" description="Helical" evidence="1">
    <location>
        <begin position="176"/>
        <end position="198"/>
    </location>
</feature>
<feature type="transmembrane region" description="Helical" evidence="1">
    <location>
        <begin position="101"/>
        <end position="126"/>
    </location>
</feature>
<organism evidence="2 3">
    <name type="scientific">Georgenia daeguensis</name>
    <dbReference type="NCBI Taxonomy" id="908355"/>
    <lineage>
        <taxon>Bacteria</taxon>
        <taxon>Bacillati</taxon>
        <taxon>Actinomycetota</taxon>
        <taxon>Actinomycetes</taxon>
        <taxon>Micrococcales</taxon>
        <taxon>Bogoriellaceae</taxon>
        <taxon>Georgenia</taxon>
    </lineage>
</organism>
<accession>A0ABP8EP77</accession>
<keyword evidence="1" id="KW-1133">Transmembrane helix</keyword>
<comment type="caution">
    <text evidence="2">The sequence shown here is derived from an EMBL/GenBank/DDBJ whole genome shotgun (WGS) entry which is preliminary data.</text>
</comment>
<evidence type="ECO:0000313" key="2">
    <source>
        <dbReference type="EMBL" id="GAA4285777.1"/>
    </source>
</evidence>